<feature type="domain" description="DUF7742" evidence="1">
    <location>
        <begin position="2"/>
        <end position="88"/>
    </location>
</feature>
<evidence type="ECO:0000313" key="3">
    <source>
        <dbReference type="Proteomes" id="UP000181897"/>
    </source>
</evidence>
<proteinExistence type="predicted"/>
<dbReference type="STRING" id="1917485.BOO69_10580"/>
<dbReference type="AlphaFoldDB" id="A0A1J0WI02"/>
<dbReference type="EMBL" id="CP018076">
    <property type="protein sequence ID" value="APE43808.1"/>
    <property type="molecule type" value="Genomic_DNA"/>
</dbReference>
<gene>
    <name evidence="2" type="ORF">BOO69_10580</name>
</gene>
<evidence type="ECO:0000313" key="2">
    <source>
        <dbReference type="EMBL" id="APE43808.1"/>
    </source>
</evidence>
<dbReference type="Proteomes" id="UP000181897">
    <property type="component" value="Chromosome"/>
</dbReference>
<protein>
    <recommendedName>
        <fullName evidence="1">DUF7742 domain-containing protein</fullName>
    </recommendedName>
</protein>
<keyword evidence="3" id="KW-1185">Reference proteome</keyword>
<sequence length="107" mass="11478">MRAVLLSDVIAAARALRGVPASGRAVVCARMLREAHWADRHTRRLGKVHAAWGNGTLKAAAEAYGPVGAGRFDDPEFCECLQMVAAALAEKCRAHSCKRGLHAHMGF</sequence>
<dbReference type="InterPro" id="IPR056644">
    <property type="entry name" value="DUF7742"/>
</dbReference>
<name>A0A1J0WI02_9RHOB</name>
<reference evidence="2 3" key="1">
    <citation type="submission" date="2016-11" db="EMBL/GenBank/DDBJ databases">
        <title>Complete genome sequence of Sulfitobacter sp. AM1-D1, a toxic bacteria associated with marine dinoflagellate Alexandrium minutum in East China Sea.</title>
        <authorList>
            <person name="Yang Q."/>
            <person name="Zhang X."/>
            <person name="Tian X."/>
        </authorList>
    </citation>
    <scope>NUCLEOTIDE SEQUENCE [LARGE SCALE GENOMIC DNA]</scope>
    <source>
        <strain evidence="2 3">AM1-D1</strain>
    </source>
</reference>
<organism evidence="2 3">
    <name type="scientific">Sulfitobacter alexandrii</name>
    <dbReference type="NCBI Taxonomy" id="1917485"/>
    <lineage>
        <taxon>Bacteria</taxon>
        <taxon>Pseudomonadati</taxon>
        <taxon>Pseudomonadota</taxon>
        <taxon>Alphaproteobacteria</taxon>
        <taxon>Rhodobacterales</taxon>
        <taxon>Roseobacteraceae</taxon>
        <taxon>Sulfitobacter</taxon>
    </lineage>
</organism>
<dbReference type="Pfam" id="PF24891">
    <property type="entry name" value="DUF7742"/>
    <property type="match status" value="1"/>
</dbReference>
<evidence type="ECO:0000259" key="1">
    <source>
        <dbReference type="Pfam" id="PF24891"/>
    </source>
</evidence>
<dbReference type="KEGG" id="suam:BOO69_10580"/>
<accession>A0A1J0WI02</accession>